<keyword evidence="3" id="KW-1185">Reference proteome</keyword>
<reference evidence="2 3" key="1">
    <citation type="submission" date="2024-02" db="EMBL/GenBank/DDBJ databases">
        <title>De novo assembly and annotation of 12 fungi associated with fruit tree decline syndrome in Ontario, Canada.</title>
        <authorList>
            <person name="Sulman M."/>
            <person name="Ellouze W."/>
            <person name="Ilyukhin E."/>
        </authorList>
    </citation>
    <scope>NUCLEOTIDE SEQUENCE [LARGE SCALE GENOMIC DNA]</scope>
    <source>
        <strain evidence="2 3">M1-105</strain>
    </source>
</reference>
<proteinExistence type="predicted"/>
<accession>A0ABR3SAA9</accession>
<dbReference type="Proteomes" id="UP001521116">
    <property type="component" value="Unassembled WGS sequence"/>
</dbReference>
<sequence length="170" mass="19406">MWRKCGHRFKKLEYKNTPIHKDLMALVAKNGEAYLKEGKDVFKAVLDMDQNLVDLDSSESYVTTECDDSDVSTEYDTNPENNNSDSTTLLKSLSVVADGEEIPLSTPNDRVNRLVTWNDAAKPFHRNHDYAEQPSPSGRRFDTPRPKGVKAKADLRDLDYSVRDRRLIDD</sequence>
<evidence type="ECO:0000313" key="2">
    <source>
        <dbReference type="EMBL" id="KAL1614322.1"/>
    </source>
</evidence>
<organism evidence="2 3">
    <name type="scientific">Neofusicoccum ribis</name>
    <dbReference type="NCBI Taxonomy" id="45134"/>
    <lineage>
        <taxon>Eukaryota</taxon>
        <taxon>Fungi</taxon>
        <taxon>Dikarya</taxon>
        <taxon>Ascomycota</taxon>
        <taxon>Pezizomycotina</taxon>
        <taxon>Dothideomycetes</taxon>
        <taxon>Dothideomycetes incertae sedis</taxon>
        <taxon>Botryosphaeriales</taxon>
        <taxon>Botryosphaeriaceae</taxon>
        <taxon>Neofusicoccum</taxon>
    </lineage>
</organism>
<feature type="region of interest" description="Disordered" evidence="1">
    <location>
        <begin position="67"/>
        <end position="86"/>
    </location>
</feature>
<comment type="caution">
    <text evidence="2">The sequence shown here is derived from an EMBL/GenBank/DDBJ whole genome shotgun (WGS) entry which is preliminary data.</text>
</comment>
<name>A0ABR3SAA9_9PEZI</name>
<feature type="compositionally biased region" description="Polar residues" evidence="1">
    <location>
        <begin position="74"/>
        <end position="86"/>
    </location>
</feature>
<evidence type="ECO:0000256" key="1">
    <source>
        <dbReference type="SAM" id="MobiDB-lite"/>
    </source>
</evidence>
<evidence type="ECO:0000313" key="3">
    <source>
        <dbReference type="Proteomes" id="UP001521116"/>
    </source>
</evidence>
<feature type="region of interest" description="Disordered" evidence="1">
    <location>
        <begin position="125"/>
        <end position="150"/>
    </location>
</feature>
<protein>
    <submittedName>
        <fullName evidence="2">Uncharacterized protein</fullName>
    </submittedName>
</protein>
<dbReference type="EMBL" id="JAJVDC020000399">
    <property type="protein sequence ID" value="KAL1614322.1"/>
    <property type="molecule type" value="Genomic_DNA"/>
</dbReference>
<feature type="compositionally biased region" description="Basic and acidic residues" evidence="1">
    <location>
        <begin position="139"/>
        <end position="150"/>
    </location>
</feature>
<gene>
    <name evidence="2" type="ORF">SLS56_012134</name>
</gene>